<dbReference type="Proteomes" id="UP000033385">
    <property type="component" value="Unassembled WGS sequence"/>
</dbReference>
<sequence>MKISTSGPLRDALYRTSQHMLLMGILMPCKQSAEKFHVATLKVLEIFLQHCDISSIVLLT</sequence>
<proteinExistence type="predicted"/>
<dbReference type="AlphaFoldDB" id="A0A0F3NFC3"/>
<comment type="caution">
    <text evidence="1">The sequence shown here is derived from an EMBL/GenBank/DDBJ whole genome shotgun (WGS) entry which is preliminary data.</text>
</comment>
<dbReference type="EMBL" id="LANW01000001">
    <property type="protein sequence ID" value="KJV66466.1"/>
    <property type="molecule type" value="Genomic_DNA"/>
</dbReference>
<name>A0A0F3NFC3_ANAPH</name>
<protein>
    <submittedName>
        <fullName evidence="1">Uncharacterized protein</fullName>
    </submittedName>
</protein>
<accession>A0A0F3NFC3</accession>
<evidence type="ECO:0000313" key="1">
    <source>
        <dbReference type="EMBL" id="KJV66466.1"/>
    </source>
</evidence>
<organism evidence="1 2">
    <name type="scientific">Anaplasma phagocytophilum str. ApNP</name>
    <dbReference type="NCBI Taxonomy" id="1359153"/>
    <lineage>
        <taxon>Bacteria</taxon>
        <taxon>Pseudomonadati</taxon>
        <taxon>Pseudomonadota</taxon>
        <taxon>Alphaproteobacteria</taxon>
        <taxon>Rickettsiales</taxon>
        <taxon>Anaplasmataceae</taxon>
        <taxon>Anaplasma</taxon>
        <taxon>phagocytophilum group</taxon>
    </lineage>
</organism>
<reference evidence="1 2" key="1">
    <citation type="submission" date="2015-01" db="EMBL/GenBank/DDBJ databases">
        <title>Genome Sequencing of Rickettsiales.</title>
        <authorList>
            <person name="Daugherty S.C."/>
            <person name="Su Q."/>
            <person name="Abolude K."/>
            <person name="Beier-Sexton M."/>
            <person name="Carlyon J.A."/>
            <person name="Carter R."/>
            <person name="Day N.P."/>
            <person name="Dumler S.J."/>
            <person name="Dyachenko V."/>
            <person name="Godinez A."/>
            <person name="Kurtti T.J."/>
            <person name="Lichay M."/>
            <person name="Mullins K.E."/>
            <person name="Ott S."/>
            <person name="Pappas-Brown V."/>
            <person name="Paris D.H."/>
            <person name="Patel P."/>
            <person name="Richards A.L."/>
            <person name="Sadzewicz L."/>
            <person name="Sears K."/>
            <person name="Seidman D."/>
            <person name="Sengamalay N."/>
            <person name="Stenos J."/>
            <person name="Tallon L.J."/>
            <person name="Vincent G."/>
            <person name="Fraser C.M."/>
            <person name="Munderloh U."/>
            <person name="Dunning-Hotopp J.C."/>
        </authorList>
    </citation>
    <scope>NUCLEOTIDE SEQUENCE [LARGE SCALE GENOMIC DNA]</scope>
    <source>
        <strain evidence="1 2">ApNP</strain>
    </source>
</reference>
<dbReference type="PATRIC" id="fig|1359153.3.peg.556"/>
<evidence type="ECO:0000313" key="2">
    <source>
        <dbReference type="Proteomes" id="UP000033385"/>
    </source>
</evidence>
<gene>
    <name evidence="1" type="ORF">APHNP_0543</name>
</gene>